<evidence type="ECO:0000313" key="2">
    <source>
        <dbReference type="EMBL" id="SIM84095.1"/>
    </source>
</evidence>
<protein>
    <submittedName>
        <fullName evidence="2">IS630 family transposase OrfA</fullName>
    </submittedName>
</protein>
<dbReference type="Proteomes" id="UP000195607">
    <property type="component" value="Chromosome I"/>
</dbReference>
<reference evidence="2 3" key="1">
    <citation type="submission" date="2016-04" db="EMBL/GenBank/DDBJ databases">
        <authorList>
            <person name="Evans L.H."/>
            <person name="Alamgir A."/>
            <person name="Owens N."/>
            <person name="Weber N.D."/>
            <person name="Virtaneva K."/>
            <person name="Barbian K."/>
            <person name="Babar A."/>
            <person name="Rosenke K."/>
        </authorList>
    </citation>
    <scope>NUCLEOTIDE SEQUENCE [LARGE SCALE GENOMIC DNA]</scope>
    <source>
        <strain evidence="3">S5(T) (JCM 30642 \VKM B-2941)</strain>
    </source>
</reference>
<dbReference type="Pfam" id="PF13551">
    <property type="entry name" value="HTH_29"/>
    <property type="match status" value="1"/>
</dbReference>
<dbReference type="Pfam" id="PF13592">
    <property type="entry name" value="HTH_33"/>
    <property type="match status" value="1"/>
</dbReference>
<dbReference type="SUPFAM" id="SSF46689">
    <property type="entry name" value="Homeodomain-like"/>
    <property type="match status" value="1"/>
</dbReference>
<evidence type="ECO:0000313" key="3">
    <source>
        <dbReference type="Proteomes" id="UP000195607"/>
    </source>
</evidence>
<feature type="domain" description="Winged helix-turn helix" evidence="1">
    <location>
        <begin position="107"/>
        <end position="165"/>
    </location>
</feature>
<gene>
    <name evidence="2" type="ORF">CSP5_1809</name>
</gene>
<sequence length="166" mass="19642">MKRLEINNAKEMSVAIRNEIFRSEESRYDHRLHGLLLVSEGMSCYEAGNIFGEDPRTVERWVKRFNEKGFNALREGVRSGRHSRLTPQQMDQIGSDLRKNPGEFGYDQNLWDGKLLMHHIWEKFHVKIGVRTCQLIFHRLEFRRRKPRGIIAKGDPDEQYAFKKTL</sequence>
<accession>A0A1N5WHG3</accession>
<dbReference type="InterPro" id="IPR009057">
    <property type="entry name" value="Homeodomain-like_sf"/>
</dbReference>
<dbReference type="RefSeq" id="WP_148690166.1">
    <property type="nucleotide sequence ID" value="NZ_LT671858.1"/>
</dbReference>
<organism evidence="2 3">
    <name type="scientific">Cuniculiplasma divulgatum</name>
    <dbReference type="NCBI Taxonomy" id="1673428"/>
    <lineage>
        <taxon>Archaea</taxon>
        <taxon>Methanobacteriati</taxon>
        <taxon>Thermoplasmatota</taxon>
        <taxon>Thermoplasmata</taxon>
        <taxon>Thermoplasmatales</taxon>
        <taxon>Cuniculiplasmataceae</taxon>
        <taxon>Cuniculiplasma</taxon>
    </lineage>
</organism>
<dbReference type="AlphaFoldDB" id="A0A1N5WHG3"/>
<dbReference type="InterPro" id="IPR025959">
    <property type="entry name" value="Winged_HTH_dom"/>
</dbReference>
<proteinExistence type="predicted"/>
<name>A0A1N5WHG3_9ARCH</name>
<dbReference type="EMBL" id="LT671858">
    <property type="protein sequence ID" value="SIM84095.1"/>
    <property type="molecule type" value="Genomic_DNA"/>
</dbReference>
<evidence type="ECO:0000259" key="1">
    <source>
        <dbReference type="Pfam" id="PF13592"/>
    </source>
</evidence>
<dbReference type="GeneID" id="41589050"/>